<dbReference type="EMBL" id="JAGKQH010000007">
    <property type="protein sequence ID" value="KAG6594512.1"/>
    <property type="molecule type" value="Genomic_DNA"/>
</dbReference>
<name>A0AAV6N8Q5_9ROSI</name>
<gene>
    <name evidence="1" type="ORF">SDJN03_11065</name>
</gene>
<dbReference type="AlphaFoldDB" id="A0AAV6N8Q5"/>
<dbReference type="Proteomes" id="UP000685013">
    <property type="component" value="Chromosome 7"/>
</dbReference>
<protein>
    <recommendedName>
        <fullName evidence="3">S-protein homolog</fullName>
    </recommendedName>
</protein>
<keyword evidence="2" id="KW-1185">Reference proteome</keyword>
<evidence type="ECO:0000313" key="1">
    <source>
        <dbReference type="EMBL" id="KAG6594512.1"/>
    </source>
</evidence>
<comment type="caution">
    <text evidence="1">The sequence shown here is derived from an EMBL/GenBank/DDBJ whole genome shotgun (WGS) entry which is preliminary data.</text>
</comment>
<accession>A0AAV6N8Q5</accession>
<reference evidence="1 2" key="1">
    <citation type="journal article" date="2021" name="Hortic Res">
        <title>The domestication of Cucurbita argyrosperma as revealed by the genome of its wild relative.</title>
        <authorList>
            <person name="Barrera-Redondo J."/>
            <person name="Sanchez-de la Vega G."/>
            <person name="Aguirre-Liguori J.A."/>
            <person name="Castellanos-Morales G."/>
            <person name="Gutierrez-Guerrero Y.T."/>
            <person name="Aguirre-Dugua X."/>
            <person name="Aguirre-Planter E."/>
            <person name="Tenaillon M.I."/>
            <person name="Lira-Saade R."/>
            <person name="Eguiarte L.E."/>
        </authorList>
    </citation>
    <scope>NUCLEOTIDE SEQUENCE [LARGE SCALE GENOMIC DNA]</scope>
    <source>
        <strain evidence="1">JBR-2021</strain>
    </source>
</reference>
<organism evidence="1 2">
    <name type="scientific">Cucurbita argyrosperma subsp. sororia</name>
    <dbReference type="NCBI Taxonomy" id="37648"/>
    <lineage>
        <taxon>Eukaryota</taxon>
        <taxon>Viridiplantae</taxon>
        <taxon>Streptophyta</taxon>
        <taxon>Embryophyta</taxon>
        <taxon>Tracheophyta</taxon>
        <taxon>Spermatophyta</taxon>
        <taxon>Magnoliopsida</taxon>
        <taxon>eudicotyledons</taxon>
        <taxon>Gunneridae</taxon>
        <taxon>Pentapetalae</taxon>
        <taxon>rosids</taxon>
        <taxon>fabids</taxon>
        <taxon>Cucurbitales</taxon>
        <taxon>Cucurbitaceae</taxon>
        <taxon>Cucurbiteae</taxon>
        <taxon>Cucurbita</taxon>
    </lineage>
</organism>
<feature type="non-terminal residue" evidence="1">
    <location>
        <position position="1"/>
    </location>
</feature>
<evidence type="ECO:0008006" key="3">
    <source>
        <dbReference type="Google" id="ProtNLM"/>
    </source>
</evidence>
<sequence>MMATPSFATSAFASPKQHTSALTEWNVTMKNNLDPGHTMLVHCKSKDDDLAAASSFPVVAYLQSSAFRRLPVDLSLISIRVVLSSLLLCLRDAAFLMVWVACKTLII</sequence>
<evidence type="ECO:0000313" key="2">
    <source>
        <dbReference type="Proteomes" id="UP000685013"/>
    </source>
</evidence>
<proteinExistence type="predicted"/>